<dbReference type="Proteomes" id="UP000031668">
    <property type="component" value="Unassembled WGS sequence"/>
</dbReference>
<sequence>MSTKVEGICPCGQSLEPCSGPFLVLRNLALSIMKIQSCIPLEKNFSKSSIKEYETSTGANRWPASLTASELPSAYSLEELHKLYRATARISNGRVRRRGSNLNPSWIEPRPEMLNNSSNPKELRNKAGTRESTSTLCERCLFTPPDRQERERIYSLVLQRLHRLCIVRVERGGQERLTLRADMPLDKDWLSAGS</sequence>
<reference evidence="1 2" key="1">
    <citation type="journal article" date="2014" name="Genome Biol. Evol.">
        <title>The genome of the myxosporean Thelohanellus kitauei shows adaptations to nutrient acquisition within its fish host.</title>
        <authorList>
            <person name="Yang Y."/>
            <person name="Xiong J."/>
            <person name="Zhou Z."/>
            <person name="Huo F."/>
            <person name="Miao W."/>
            <person name="Ran C."/>
            <person name="Liu Y."/>
            <person name="Zhang J."/>
            <person name="Feng J."/>
            <person name="Wang M."/>
            <person name="Wang M."/>
            <person name="Wang L."/>
            <person name="Yao B."/>
        </authorList>
    </citation>
    <scope>NUCLEOTIDE SEQUENCE [LARGE SCALE GENOMIC DNA]</scope>
    <source>
        <strain evidence="1">Wuqing</strain>
    </source>
</reference>
<name>A0A0C2JPB7_THEKT</name>
<accession>A0A0C2JPB7</accession>
<gene>
    <name evidence="1" type="ORF">RF11_09216</name>
</gene>
<proteinExistence type="predicted"/>
<dbReference type="AlphaFoldDB" id="A0A0C2JPB7"/>
<protein>
    <submittedName>
        <fullName evidence="1">Uncharacterized protein</fullName>
    </submittedName>
</protein>
<evidence type="ECO:0000313" key="2">
    <source>
        <dbReference type="Proteomes" id="UP000031668"/>
    </source>
</evidence>
<dbReference type="EMBL" id="JWZT01001836">
    <property type="protein sequence ID" value="KII71193.1"/>
    <property type="molecule type" value="Genomic_DNA"/>
</dbReference>
<organism evidence="1 2">
    <name type="scientific">Thelohanellus kitauei</name>
    <name type="common">Myxosporean</name>
    <dbReference type="NCBI Taxonomy" id="669202"/>
    <lineage>
        <taxon>Eukaryota</taxon>
        <taxon>Metazoa</taxon>
        <taxon>Cnidaria</taxon>
        <taxon>Myxozoa</taxon>
        <taxon>Myxosporea</taxon>
        <taxon>Bivalvulida</taxon>
        <taxon>Platysporina</taxon>
        <taxon>Myxobolidae</taxon>
        <taxon>Thelohanellus</taxon>
    </lineage>
</organism>
<evidence type="ECO:0000313" key="1">
    <source>
        <dbReference type="EMBL" id="KII71193.1"/>
    </source>
</evidence>
<keyword evidence="2" id="KW-1185">Reference proteome</keyword>
<comment type="caution">
    <text evidence="1">The sequence shown here is derived from an EMBL/GenBank/DDBJ whole genome shotgun (WGS) entry which is preliminary data.</text>
</comment>